<feature type="transmembrane region" description="Helical" evidence="1">
    <location>
        <begin position="286"/>
        <end position="304"/>
    </location>
</feature>
<keyword evidence="3" id="KW-1185">Reference proteome</keyword>
<dbReference type="AlphaFoldDB" id="A0A4S4DU88"/>
<keyword evidence="1" id="KW-1133">Transmembrane helix</keyword>
<comment type="caution">
    <text evidence="2">The sequence shown here is derived from an EMBL/GenBank/DDBJ whole genome shotgun (WGS) entry which is preliminary data.</text>
</comment>
<keyword evidence="1" id="KW-0812">Transmembrane</keyword>
<feature type="transmembrane region" description="Helical" evidence="1">
    <location>
        <begin position="250"/>
        <end position="274"/>
    </location>
</feature>
<name>A0A4S4DU88_CAMSN</name>
<reference evidence="2 3" key="1">
    <citation type="journal article" date="2018" name="Proc. Natl. Acad. Sci. U.S.A.">
        <title>Draft genome sequence of Camellia sinensis var. sinensis provides insights into the evolution of the tea genome and tea quality.</title>
        <authorList>
            <person name="Wei C."/>
            <person name="Yang H."/>
            <person name="Wang S."/>
            <person name="Zhao J."/>
            <person name="Liu C."/>
            <person name="Gao L."/>
            <person name="Xia E."/>
            <person name="Lu Y."/>
            <person name="Tai Y."/>
            <person name="She G."/>
            <person name="Sun J."/>
            <person name="Cao H."/>
            <person name="Tong W."/>
            <person name="Gao Q."/>
            <person name="Li Y."/>
            <person name="Deng W."/>
            <person name="Jiang X."/>
            <person name="Wang W."/>
            <person name="Chen Q."/>
            <person name="Zhang S."/>
            <person name="Li H."/>
            <person name="Wu J."/>
            <person name="Wang P."/>
            <person name="Li P."/>
            <person name="Shi C."/>
            <person name="Zheng F."/>
            <person name="Jian J."/>
            <person name="Huang B."/>
            <person name="Shan D."/>
            <person name="Shi M."/>
            <person name="Fang C."/>
            <person name="Yue Y."/>
            <person name="Li F."/>
            <person name="Li D."/>
            <person name="Wei S."/>
            <person name="Han B."/>
            <person name="Jiang C."/>
            <person name="Yin Y."/>
            <person name="Xia T."/>
            <person name="Zhang Z."/>
            <person name="Bennetzen J.L."/>
            <person name="Zhao S."/>
            <person name="Wan X."/>
        </authorList>
    </citation>
    <scope>NUCLEOTIDE SEQUENCE [LARGE SCALE GENOMIC DNA]</scope>
    <source>
        <strain evidence="3">cv. Shuchazao</strain>
        <tissue evidence="2">Leaf</tissue>
    </source>
</reference>
<keyword evidence="1" id="KW-0472">Membrane</keyword>
<dbReference type="EMBL" id="SDRB02010509">
    <property type="protein sequence ID" value="THG06076.1"/>
    <property type="molecule type" value="Genomic_DNA"/>
</dbReference>
<organism evidence="2 3">
    <name type="scientific">Camellia sinensis var. sinensis</name>
    <name type="common">China tea</name>
    <dbReference type="NCBI Taxonomy" id="542762"/>
    <lineage>
        <taxon>Eukaryota</taxon>
        <taxon>Viridiplantae</taxon>
        <taxon>Streptophyta</taxon>
        <taxon>Embryophyta</taxon>
        <taxon>Tracheophyta</taxon>
        <taxon>Spermatophyta</taxon>
        <taxon>Magnoliopsida</taxon>
        <taxon>eudicotyledons</taxon>
        <taxon>Gunneridae</taxon>
        <taxon>Pentapetalae</taxon>
        <taxon>asterids</taxon>
        <taxon>Ericales</taxon>
        <taxon>Theaceae</taxon>
        <taxon>Camellia</taxon>
    </lineage>
</organism>
<evidence type="ECO:0000256" key="1">
    <source>
        <dbReference type="SAM" id="Phobius"/>
    </source>
</evidence>
<accession>A0A4S4DU88</accession>
<gene>
    <name evidence="2" type="ORF">TEA_003456</name>
</gene>
<feature type="transmembrane region" description="Helical" evidence="1">
    <location>
        <begin position="216"/>
        <end position="238"/>
    </location>
</feature>
<evidence type="ECO:0000313" key="3">
    <source>
        <dbReference type="Proteomes" id="UP000306102"/>
    </source>
</evidence>
<evidence type="ECO:0000313" key="2">
    <source>
        <dbReference type="EMBL" id="THG06076.1"/>
    </source>
</evidence>
<dbReference type="Proteomes" id="UP000306102">
    <property type="component" value="Unassembled WGS sequence"/>
</dbReference>
<sequence>MASPVILEDVEKVRQLAKVIWYKEVDTIKSINFPSEQECSKYLRDCRDNHITVEELLDQGVELKQKKYQNDAVRYPIAEDIFLYIVYCGNSALQTVRNCTVRKDYLSKISTHVESLIKELVNLDTGNLSNVLTLKEEAAKYKESMLEFINKCRSSASAEFSRWVNQQGLTFDKLVQKYQHIRGLGWLFKDLKEEEKILVYGDIMQASRRGSVIKSWLSKAMSIGGAAVVVITAGLMVWDIYSSDHKIQTVTHDAVVSTTAMGGAILGDIIGAAIATDLVGVEATSMFVAMAGFATGLLGAFILAEIAGGLIELIIGSGGAIDIDTDNHKCYVAAMPDGVVLARQIAHNQTN</sequence>
<protein>
    <submittedName>
        <fullName evidence="2">Uncharacterized protein</fullName>
    </submittedName>
</protein>
<proteinExistence type="predicted"/>